<comment type="caution">
    <text evidence="1">The sequence shown here is derived from an EMBL/GenBank/DDBJ whole genome shotgun (WGS) entry which is preliminary data.</text>
</comment>
<evidence type="ECO:0000313" key="2">
    <source>
        <dbReference type="Proteomes" id="UP001162483"/>
    </source>
</evidence>
<sequence length="96" mass="10734">FPHLGQEYRFSPCEISDVQKVLTSVKNISHTLCRSMASLPCGISDVSQELLSLGNISHTRYRRTTSSPRGSVRCLTRVALCEQHFPHTGQENDFGL</sequence>
<feature type="non-terminal residue" evidence="1">
    <location>
        <position position="1"/>
    </location>
</feature>
<protein>
    <submittedName>
        <fullName evidence="1">Uncharacterized protein</fullName>
    </submittedName>
</protein>
<accession>A0ABN9HFX1</accession>
<dbReference type="Proteomes" id="UP001162483">
    <property type="component" value="Unassembled WGS sequence"/>
</dbReference>
<reference evidence="1" key="1">
    <citation type="submission" date="2023-05" db="EMBL/GenBank/DDBJ databases">
        <authorList>
            <person name="Stuckert A."/>
        </authorList>
    </citation>
    <scope>NUCLEOTIDE SEQUENCE</scope>
</reference>
<proteinExistence type="predicted"/>
<gene>
    <name evidence="1" type="ORF">SPARVUS_LOCUS15819020</name>
</gene>
<evidence type="ECO:0000313" key="1">
    <source>
        <dbReference type="EMBL" id="CAI9619326.1"/>
    </source>
</evidence>
<keyword evidence="2" id="KW-1185">Reference proteome</keyword>
<dbReference type="EMBL" id="CATNWA010020663">
    <property type="protein sequence ID" value="CAI9619326.1"/>
    <property type="molecule type" value="Genomic_DNA"/>
</dbReference>
<name>A0ABN9HFX1_9NEOB</name>
<organism evidence="1 2">
    <name type="scientific">Staurois parvus</name>
    <dbReference type="NCBI Taxonomy" id="386267"/>
    <lineage>
        <taxon>Eukaryota</taxon>
        <taxon>Metazoa</taxon>
        <taxon>Chordata</taxon>
        <taxon>Craniata</taxon>
        <taxon>Vertebrata</taxon>
        <taxon>Euteleostomi</taxon>
        <taxon>Amphibia</taxon>
        <taxon>Batrachia</taxon>
        <taxon>Anura</taxon>
        <taxon>Neobatrachia</taxon>
        <taxon>Ranoidea</taxon>
        <taxon>Ranidae</taxon>
        <taxon>Staurois</taxon>
    </lineage>
</organism>